<keyword evidence="2" id="KW-1185">Reference proteome</keyword>
<accession>A0AAD2A6Y0</accession>
<evidence type="ECO:0000313" key="1">
    <source>
        <dbReference type="EMBL" id="CAI9782283.1"/>
    </source>
</evidence>
<gene>
    <name evidence="1" type="ORF">FPE_LOCUS29713</name>
</gene>
<dbReference type="EMBL" id="OU503053">
    <property type="protein sequence ID" value="CAI9782283.1"/>
    <property type="molecule type" value="Genomic_DNA"/>
</dbReference>
<protein>
    <submittedName>
        <fullName evidence="1">Uncharacterized protein</fullName>
    </submittedName>
</protein>
<organism evidence="1 2">
    <name type="scientific">Fraxinus pennsylvanica</name>
    <dbReference type="NCBI Taxonomy" id="56036"/>
    <lineage>
        <taxon>Eukaryota</taxon>
        <taxon>Viridiplantae</taxon>
        <taxon>Streptophyta</taxon>
        <taxon>Embryophyta</taxon>
        <taxon>Tracheophyta</taxon>
        <taxon>Spermatophyta</taxon>
        <taxon>Magnoliopsida</taxon>
        <taxon>eudicotyledons</taxon>
        <taxon>Gunneridae</taxon>
        <taxon>Pentapetalae</taxon>
        <taxon>asterids</taxon>
        <taxon>lamiids</taxon>
        <taxon>Lamiales</taxon>
        <taxon>Oleaceae</taxon>
        <taxon>Oleeae</taxon>
        <taxon>Fraxinus</taxon>
    </lineage>
</organism>
<sequence length="148" mass="17414">MSFIPSFERFELMQIPRSYNSHTDALAKLTSSRDSELLTVVPIEHLARPWIEVSETVMWIESAPLWMKPIISDLKDQVLPHQKEEAQKLRRRVAHFILQDNVLYKRGYSLPLLRYIGEEQANYVLREIHEGVYGNHTEGWSLAQKVRR</sequence>
<proteinExistence type="predicted"/>
<name>A0AAD2A6Y0_9LAMI</name>
<evidence type="ECO:0000313" key="2">
    <source>
        <dbReference type="Proteomes" id="UP000834106"/>
    </source>
</evidence>
<dbReference type="AlphaFoldDB" id="A0AAD2A6Y0"/>
<dbReference type="PANTHER" id="PTHR48475:SF2">
    <property type="entry name" value="RIBONUCLEASE H"/>
    <property type="match status" value="1"/>
</dbReference>
<dbReference type="Proteomes" id="UP000834106">
    <property type="component" value="Chromosome 18"/>
</dbReference>
<dbReference type="PANTHER" id="PTHR48475">
    <property type="entry name" value="RIBONUCLEASE H"/>
    <property type="match status" value="1"/>
</dbReference>
<reference evidence="1" key="1">
    <citation type="submission" date="2023-05" db="EMBL/GenBank/DDBJ databases">
        <authorList>
            <person name="Huff M."/>
        </authorList>
    </citation>
    <scope>NUCLEOTIDE SEQUENCE</scope>
</reference>